<keyword evidence="1" id="KW-0472">Membrane</keyword>
<evidence type="ECO:0000256" key="1">
    <source>
        <dbReference type="SAM" id="Phobius"/>
    </source>
</evidence>
<gene>
    <name evidence="2" type="ORF">AVDCRST_MAG78-78</name>
</gene>
<reference evidence="2" key="1">
    <citation type="submission" date="2020-02" db="EMBL/GenBank/DDBJ databases">
        <authorList>
            <person name="Meier V. D."/>
        </authorList>
    </citation>
    <scope>NUCLEOTIDE SEQUENCE</scope>
    <source>
        <strain evidence="2">AVDCRST_MAG78</strain>
    </source>
</reference>
<name>A0A6J4P3K7_9ACTN</name>
<protein>
    <submittedName>
        <fullName evidence="2">Uncharacterized protein</fullName>
    </submittedName>
</protein>
<dbReference type="EMBL" id="CADCVB010000002">
    <property type="protein sequence ID" value="CAA9405213.1"/>
    <property type="molecule type" value="Genomic_DNA"/>
</dbReference>
<feature type="transmembrane region" description="Helical" evidence="1">
    <location>
        <begin position="21"/>
        <end position="42"/>
    </location>
</feature>
<keyword evidence="1" id="KW-1133">Transmembrane helix</keyword>
<dbReference type="AlphaFoldDB" id="A0A6J4P3K7"/>
<accession>A0A6J4P3K7</accession>
<keyword evidence="1" id="KW-0812">Transmembrane</keyword>
<sequence length="56" mass="6298">MRLTRNSILPLYRCLVIEPRSPAFGPSLVLVMLHLVSGYGLLYDPKQTYTGTSETE</sequence>
<evidence type="ECO:0000313" key="2">
    <source>
        <dbReference type="EMBL" id="CAA9405213.1"/>
    </source>
</evidence>
<proteinExistence type="predicted"/>
<organism evidence="2">
    <name type="scientific">uncultured Rubrobacteraceae bacterium</name>
    <dbReference type="NCBI Taxonomy" id="349277"/>
    <lineage>
        <taxon>Bacteria</taxon>
        <taxon>Bacillati</taxon>
        <taxon>Actinomycetota</taxon>
        <taxon>Rubrobacteria</taxon>
        <taxon>Rubrobacterales</taxon>
        <taxon>Rubrobacteraceae</taxon>
        <taxon>environmental samples</taxon>
    </lineage>
</organism>